<keyword evidence="32" id="KW-0863">Zinc-finger</keyword>
<accession>A0A4P6XTG5</accession>
<dbReference type="Pfam" id="PF00665">
    <property type="entry name" value="rve"/>
    <property type="match status" value="1"/>
</dbReference>
<evidence type="ECO:0000256" key="4">
    <source>
        <dbReference type="ARBA" id="ARBA00004496"/>
    </source>
</evidence>
<dbReference type="Proteomes" id="UP000292447">
    <property type="component" value="Chromosome V"/>
</dbReference>
<evidence type="ECO:0000256" key="10">
    <source>
        <dbReference type="ARBA" id="ARBA00022695"/>
    </source>
</evidence>
<dbReference type="InterPro" id="IPR001584">
    <property type="entry name" value="Integrase_cat-core"/>
</dbReference>
<evidence type="ECO:0000256" key="3">
    <source>
        <dbReference type="ARBA" id="ARBA00004123"/>
    </source>
</evidence>
<dbReference type="GO" id="GO:0003887">
    <property type="term" value="F:DNA-directed DNA polymerase activity"/>
    <property type="evidence" value="ECO:0007669"/>
    <property type="project" value="UniProtKB-KW"/>
</dbReference>
<dbReference type="GO" id="GO:0015074">
    <property type="term" value="P:DNA integration"/>
    <property type="evidence" value="ECO:0007669"/>
    <property type="project" value="UniProtKB-KW"/>
</dbReference>
<evidence type="ECO:0000256" key="25">
    <source>
        <dbReference type="ARBA" id="ARBA00023172"/>
    </source>
</evidence>
<name>A0A4P6XTG5_9ASCO</name>
<dbReference type="GO" id="GO:0004523">
    <property type="term" value="F:RNA-DNA hybrid ribonuclease activity"/>
    <property type="evidence" value="ECO:0007669"/>
    <property type="project" value="UniProtKB-EC"/>
</dbReference>
<keyword evidence="8" id="KW-0645">Protease</keyword>
<keyword evidence="12" id="KW-0479">Metal-binding</keyword>
<keyword evidence="13" id="KW-0547">Nucleotide-binding</keyword>
<evidence type="ECO:0000256" key="29">
    <source>
        <dbReference type="ARBA" id="ARBA00025615"/>
    </source>
</evidence>
<keyword evidence="20" id="KW-0229">DNA integration</keyword>
<evidence type="ECO:0000256" key="28">
    <source>
        <dbReference type="ARBA" id="ARBA00025590"/>
    </source>
</evidence>
<reference evidence="37" key="1">
    <citation type="submission" date="2019-03" db="EMBL/GenBank/DDBJ databases">
        <title>Snf2 controls pulcherriminic acid biosynthesis and connects pigmentation and antifungal activity of the yeast Metschnikowia pulcherrima.</title>
        <authorList>
            <person name="Gore-Lloyd D."/>
            <person name="Sumann I."/>
            <person name="Brachmann A.O."/>
            <person name="Schneeberger K."/>
            <person name="Ortiz-Merino R.A."/>
            <person name="Moreno-Beltran M."/>
            <person name="Schlaefli M."/>
            <person name="Kirner P."/>
            <person name="Santos Kron A."/>
            <person name="Wolfe K.H."/>
            <person name="Piel J."/>
            <person name="Ahrens C.H."/>
            <person name="Henk D."/>
            <person name="Freimoser F.M."/>
        </authorList>
    </citation>
    <scope>NUCLEOTIDE SEQUENCE [LARGE SCALE GENOMIC DNA]</scope>
    <source>
        <strain evidence="37">APC 1.2</strain>
    </source>
</reference>
<proteinExistence type="predicted"/>
<evidence type="ECO:0000256" key="2">
    <source>
        <dbReference type="ARBA" id="ARBA00002180"/>
    </source>
</evidence>
<dbReference type="GO" id="GO:0006508">
    <property type="term" value="P:proteolysis"/>
    <property type="evidence" value="ECO:0007669"/>
    <property type="project" value="UniProtKB-KW"/>
</dbReference>
<sequence length="1722" mass="196175">MDAKTEKNNASGTVRVKKYSLSPTLTKRISVVYPTLKDKFKQVMSPDAETVSSHLFSTEFGAKLNDVSLASVWKFFFEKKIRDFDRDVFTFYDKGHQGIEDDFALDDESEKPLFEKMMYQSNEYVEKMFRANVEDSVLMHSKLKNTMFGAREIKRFFEQNEPDKVKFESSHVRIAEYLLQESRRQMQTSSEKTYILQTYPKLMIVEHCMTLLNKYNVEEIISLFKDWNLKNQTQLPPDFTPHDKLDFMYSMEMALEEQRKDRPSLQINYVKKPVGRKKPNDNKCFHCKKPGHKKADCPSWKGSNKSVSNKKLENYLAIVKFIYDSGSDAHVVNDMSYFHNFCEKQTAFETVNGQHDPVFSLGYGDIVVRYGDGHERTLNNVHYIPQSGTCIFSLKEGKKDGLFASLISKADGDQITLETGEVIGGQVGNRKAAIDFEVVMPPKTIYWLGIMVPEIHQIKDFQRKSQYHLKAIYSVKRRRTSEDSSYQEISRMDAMEIHRKYGHPNENQFKKIKQLENIDGVDHIGTKDCEACAISRSTMHYPKFSHRTKVDYPIQILHVDICGPFPDVSHDGSRYFVTIVDDYSRFVYAAPLVQKSDAGHYIREFINSSFSKFRGKNYCIAIRSDNGGEFVNNEMRAFMLQKGIEFETSVAGSHHQNGLVEKKQRDLQTKIRTLLADANMPTVFWTDALRASVEILNWTPSQAIDMKRPVDLWMGERPRFFPQPIFGTLAYAHIPDHHPKSKLHPRAVEAVYLGQPKGKAAGMFYSHQAGALFVSDQASFDKLVFYFDKHSDLIHQVIRRTSGRVHGLPPLESQSRKVSIEEYRRLFTTPDISNDNQGVTPENSTSLPNDGTGLFAEGSLPTEGLASQENVDHNASTNMQNQVGPDIPMEDASGFVPQTEDLLSKIGVPESLGTSNPMPIGVDAQTQTDHVTRDSIANEVVPEPVDSVMTEAADPGTFTESERPESQLEDHDPEHDHLGERAHASELSSRTTDLPNTNLSTIKEAQRKKTSVLKVSKKPIPRGLHKFRDLNLQVVRRKQDSEVGSKKIEEESIPRNKAPSTNDGRRLFMTDSSGNRVEVIEPDEHEVAIRNQSLEEAPSTFDPDGLFGPVSSRLRSRFAMDLRFKRIHNPIDEDFGIYPPTNKRRHHIAFLERIVASGGIYLTSLKQDEKVGDIDATNLEESIPRIMGILDEMDEDDIDWVPTLYSLAEVEKEFIPKSYKQAMQLAARLNWGSAMDSEMAAHGKMVTFGDLMKLPEGKTAIGCIWVFAKKDSGIYKARLVALGNHQKEGIDYDLTFSPVIRYTSLRLVLAIAARLRLGIRAWDVSTAFLNGKLEEEIYIRQPEGYVVEGKEHLVYRLNRSLYGLKQSPRVWHETVRQEIEKIDFKQSKAEPCLFYKHVKAGLVMLALYVDDMLVFGPTDGEIEKVKSYLFKRFKMKDLGVPKKFLGMNFKVSKGVIEISLEDYINKMLDIFEDSVRPTKAPISKQDKLKPRAEDEEACDATLFRSMIGKFLYAAMVARPDISYATLFLSRFLVDPSVSHLKAAFKVLRYLSQTKKYSLRYSADPEDVTGYSDADFAMWQDRKSRTGVIFTYANSPVMWLSKMQGTIATSTLVAELAALYEATREAIWMRRILKELKIDLNNTFTQLWCDNSGTVSTVNDVGFHEGVKHDEVRAAYVQERIREKKVQVSYIPTKENVADMFTKALAPADLLRCIELSGMKVHD</sequence>
<dbReference type="Pfam" id="PF07727">
    <property type="entry name" value="RVT_2"/>
    <property type="match status" value="1"/>
</dbReference>
<evidence type="ECO:0000256" key="12">
    <source>
        <dbReference type="ARBA" id="ARBA00022723"/>
    </source>
</evidence>
<comment type="catalytic activity">
    <reaction evidence="30">
        <text>DNA(n) + a 2'-deoxyribonucleoside 5'-triphosphate = DNA(n+1) + diphosphate</text>
        <dbReference type="Rhea" id="RHEA:22508"/>
        <dbReference type="Rhea" id="RHEA-COMP:17339"/>
        <dbReference type="Rhea" id="RHEA-COMP:17340"/>
        <dbReference type="ChEBI" id="CHEBI:33019"/>
        <dbReference type="ChEBI" id="CHEBI:61560"/>
        <dbReference type="ChEBI" id="CHEBI:173112"/>
        <dbReference type="EC" id="2.7.7.49"/>
    </reaction>
</comment>
<keyword evidence="21" id="KW-0695">RNA-directed DNA polymerase</keyword>
<dbReference type="SMART" id="SM00343">
    <property type="entry name" value="ZnF_C2HC"/>
    <property type="match status" value="1"/>
</dbReference>
<evidence type="ECO:0000256" key="17">
    <source>
        <dbReference type="ARBA" id="ARBA00022840"/>
    </source>
</evidence>
<keyword evidence="23" id="KW-0917">Virion maturation</keyword>
<dbReference type="PROSITE" id="PS50158">
    <property type="entry name" value="ZF_CCHC"/>
    <property type="match status" value="1"/>
</dbReference>
<feature type="compositionally biased region" description="Basic and acidic residues" evidence="33">
    <location>
        <begin position="960"/>
        <end position="976"/>
    </location>
</feature>
<comment type="function">
    <text evidence="28">Reverse transcriptase/ribonuclease H (RT) is a multifunctional enzyme that catalyzes the conversion of the retro-elements RNA genome into dsDNA within the VLP. The enzyme displays a DNA polymerase activity that can copy either DNA or RNA templates, and a ribonuclease H (RNase H) activity that cleaves the RNA strand of RNA-DNA heteroduplexes during plus-strand synthesis and hydrolyzes RNA primers. The conversion leads to a linear dsDNA copy of the retrotransposon that includes long terminal repeats (LTRs) at both ends.</text>
</comment>
<dbReference type="SUPFAM" id="SSF57756">
    <property type="entry name" value="Retrovirus zinc finger-like domains"/>
    <property type="match status" value="1"/>
</dbReference>
<keyword evidence="24" id="KW-0238">DNA-binding</keyword>
<dbReference type="Pfam" id="PF22936">
    <property type="entry name" value="Pol_BBD"/>
    <property type="match status" value="1"/>
</dbReference>
<dbReference type="PANTHER" id="PTHR42648:SF11">
    <property type="entry name" value="TRANSPOSON TY4-P GAG-POL POLYPROTEIN"/>
    <property type="match status" value="1"/>
</dbReference>
<evidence type="ECO:0000256" key="18">
    <source>
        <dbReference type="ARBA" id="ARBA00022842"/>
    </source>
</evidence>
<keyword evidence="19" id="KW-0694">RNA-binding</keyword>
<dbReference type="InterPro" id="IPR013103">
    <property type="entry name" value="RVT_2"/>
</dbReference>
<dbReference type="InterPro" id="IPR043502">
    <property type="entry name" value="DNA/RNA_pol_sf"/>
</dbReference>
<evidence type="ECO:0000256" key="26">
    <source>
        <dbReference type="ARBA" id="ARBA00023242"/>
    </source>
</evidence>
<dbReference type="GO" id="GO:0032196">
    <property type="term" value="P:transposition"/>
    <property type="evidence" value="ECO:0007669"/>
    <property type="project" value="UniProtKB-KW"/>
</dbReference>
<dbReference type="GO" id="GO:0005737">
    <property type="term" value="C:cytoplasm"/>
    <property type="evidence" value="ECO:0007669"/>
    <property type="project" value="UniProtKB-SubCell"/>
</dbReference>
<dbReference type="GO" id="GO:0005634">
    <property type="term" value="C:nucleus"/>
    <property type="evidence" value="ECO:0007669"/>
    <property type="project" value="UniProtKB-SubCell"/>
</dbReference>
<keyword evidence="22" id="KW-0239">DNA-directed DNA polymerase</keyword>
<evidence type="ECO:0000256" key="16">
    <source>
        <dbReference type="ARBA" id="ARBA00022801"/>
    </source>
</evidence>
<comment type="function">
    <text evidence="29">Integrase (IN) targets the VLP to the nucleus, where a subparticle preintegration complex (PIC) containing at least integrase and the newly synthesized dsDNA copy of the retrotransposon must transit the nuclear membrane. Once in the nucleus, integrase performs the integration of the dsDNA into the host genome.</text>
</comment>
<dbReference type="EMBL" id="CP034460">
    <property type="protein sequence ID" value="QBM90115.1"/>
    <property type="molecule type" value="Genomic_DNA"/>
</dbReference>
<keyword evidence="16" id="KW-0378">Hydrolase</keyword>
<keyword evidence="32" id="KW-0862">Zinc</keyword>
<evidence type="ECO:0000256" key="31">
    <source>
        <dbReference type="ARBA" id="ARBA00049244"/>
    </source>
</evidence>
<evidence type="ECO:0000256" key="8">
    <source>
        <dbReference type="ARBA" id="ARBA00022670"/>
    </source>
</evidence>
<evidence type="ECO:0000256" key="27">
    <source>
        <dbReference type="ARBA" id="ARBA00023268"/>
    </source>
</evidence>
<keyword evidence="10" id="KW-0548">Nucleotidyltransferase</keyword>
<evidence type="ECO:0000256" key="20">
    <source>
        <dbReference type="ARBA" id="ARBA00022908"/>
    </source>
</evidence>
<comment type="subcellular location">
    <subcellularLocation>
        <location evidence="4">Cytoplasm</location>
    </subcellularLocation>
    <subcellularLocation>
        <location evidence="3">Nucleus</location>
    </subcellularLocation>
</comment>
<evidence type="ECO:0000256" key="15">
    <source>
        <dbReference type="ARBA" id="ARBA00022759"/>
    </source>
</evidence>
<gene>
    <name evidence="36" type="primary">MPUL0E03550</name>
    <name evidence="36" type="ORF">METSCH_E03550</name>
</gene>
<keyword evidence="37" id="KW-1185">Reference proteome</keyword>
<evidence type="ECO:0000256" key="11">
    <source>
        <dbReference type="ARBA" id="ARBA00022722"/>
    </source>
</evidence>
<evidence type="ECO:0000256" key="19">
    <source>
        <dbReference type="ARBA" id="ARBA00022884"/>
    </source>
</evidence>
<evidence type="ECO:0000256" key="13">
    <source>
        <dbReference type="ARBA" id="ARBA00022741"/>
    </source>
</evidence>
<evidence type="ECO:0000256" key="30">
    <source>
        <dbReference type="ARBA" id="ARBA00048173"/>
    </source>
</evidence>
<comment type="catalytic activity">
    <reaction evidence="1">
        <text>Endonucleolytic cleavage to 5'-phosphomonoester.</text>
        <dbReference type="EC" id="3.1.26.4"/>
    </reaction>
</comment>
<evidence type="ECO:0000256" key="6">
    <source>
        <dbReference type="ARBA" id="ARBA00022578"/>
    </source>
</evidence>
<evidence type="ECO:0000256" key="24">
    <source>
        <dbReference type="ARBA" id="ARBA00023125"/>
    </source>
</evidence>
<evidence type="ECO:0000256" key="1">
    <source>
        <dbReference type="ARBA" id="ARBA00000077"/>
    </source>
</evidence>
<dbReference type="GO" id="GO:0006310">
    <property type="term" value="P:DNA recombination"/>
    <property type="evidence" value="ECO:0007669"/>
    <property type="project" value="UniProtKB-KW"/>
</dbReference>
<keyword evidence="15" id="KW-0255">Endonuclease</keyword>
<dbReference type="GO" id="GO:0003723">
    <property type="term" value="F:RNA binding"/>
    <property type="evidence" value="ECO:0007669"/>
    <property type="project" value="UniProtKB-KW"/>
</dbReference>
<keyword evidence="26" id="KW-0539">Nucleus</keyword>
<feature type="region of interest" description="Disordered" evidence="33">
    <location>
        <begin position="1041"/>
        <end position="1069"/>
    </location>
</feature>
<keyword evidence="9" id="KW-0808">Transferase</keyword>
<feature type="compositionally biased region" description="Polar residues" evidence="33">
    <location>
        <begin position="986"/>
        <end position="1001"/>
    </location>
</feature>
<keyword evidence="5" id="KW-0963">Cytoplasm</keyword>
<organism evidence="36 37">
    <name type="scientific">Metschnikowia aff. pulcherrima</name>
    <dbReference type="NCBI Taxonomy" id="2163413"/>
    <lineage>
        <taxon>Eukaryota</taxon>
        <taxon>Fungi</taxon>
        <taxon>Dikarya</taxon>
        <taxon>Ascomycota</taxon>
        <taxon>Saccharomycotina</taxon>
        <taxon>Pichiomycetes</taxon>
        <taxon>Metschnikowiaceae</taxon>
        <taxon>Metschnikowia</taxon>
    </lineage>
</organism>
<dbReference type="InterPro" id="IPR012337">
    <property type="entry name" value="RNaseH-like_sf"/>
</dbReference>
<dbReference type="Gene3D" id="3.30.420.10">
    <property type="entry name" value="Ribonuclease H-like superfamily/Ribonuclease H"/>
    <property type="match status" value="1"/>
</dbReference>
<dbReference type="GO" id="GO:0003677">
    <property type="term" value="F:DNA binding"/>
    <property type="evidence" value="ECO:0007669"/>
    <property type="project" value="UniProtKB-KW"/>
</dbReference>
<evidence type="ECO:0000256" key="33">
    <source>
        <dbReference type="SAM" id="MobiDB-lite"/>
    </source>
</evidence>
<feature type="compositionally biased region" description="Basic and acidic residues" evidence="33">
    <location>
        <begin position="1041"/>
        <end position="1054"/>
    </location>
</feature>
<keyword evidence="25" id="KW-0233">DNA recombination</keyword>
<evidence type="ECO:0000313" key="36">
    <source>
        <dbReference type="EMBL" id="QBM90115.1"/>
    </source>
</evidence>
<dbReference type="GO" id="GO:0004190">
    <property type="term" value="F:aspartic-type endopeptidase activity"/>
    <property type="evidence" value="ECO:0007669"/>
    <property type="project" value="UniProtKB-KW"/>
</dbReference>
<evidence type="ECO:0000259" key="35">
    <source>
        <dbReference type="PROSITE" id="PS50994"/>
    </source>
</evidence>
<keyword evidence="18" id="KW-0460">Magnesium</keyword>
<keyword evidence="17" id="KW-0067">ATP-binding</keyword>
<evidence type="ECO:0000313" key="37">
    <source>
        <dbReference type="Proteomes" id="UP000292447"/>
    </source>
</evidence>
<dbReference type="GO" id="GO:0008270">
    <property type="term" value="F:zinc ion binding"/>
    <property type="evidence" value="ECO:0007669"/>
    <property type="project" value="UniProtKB-KW"/>
</dbReference>
<keyword evidence="27" id="KW-0511">Multifunctional enzyme</keyword>
<keyword evidence="6" id="KW-0815">Transposition</keyword>
<dbReference type="SUPFAM" id="SSF53098">
    <property type="entry name" value="Ribonuclease H-like"/>
    <property type="match status" value="1"/>
</dbReference>
<dbReference type="PANTHER" id="PTHR42648">
    <property type="entry name" value="TRANSPOSASE, PUTATIVE-RELATED"/>
    <property type="match status" value="1"/>
</dbReference>
<dbReference type="Pfam" id="PF25597">
    <property type="entry name" value="SH3_retrovirus"/>
    <property type="match status" value="1"/>
</dbReference>
<dbReference type="STRING" id="2163413.A0A4P6XTG5"/>
<evidence type="ECO:0000256" key="23">
    <source>
        <dbReference type="ARBA" id="ARBA00023113"/>
    </source>
</evidence>
<evidence type="ECO:0000256" key="9">
    <source>
        <dbReference type="ARBA" id="ARBA00022679"/>
    </source>
</evidence>
<evidence type="ECO:0000256" key="21">
    <source>
        <dbReference type="ARBA" id="ARBA00022918"/>
    </source>
</evidence>
<evidence type="ECO:0000256" key="14">
    <source>
        <dbReference type="ARBA" id="ARBA00022750"/>
    </source>
</evidence>
<keyword evidence="7" id="KW-1188">Viral release from host cell</keyword>
<feature type="region of interest" description="Disordered" evidence="33">
    <location>
        <begin position="982"/>
        <end position="1001"/>
    </location>
</feature>
<keyword evidence="11" id="KW-0540">Nuclease</keyword>
<dbReference type="InterPro" id="IPR036875">
    <property type="entry name" value="Znf_CCHC_sf"/>
</dbReference>
<evidence type="ECO:0000256" key="5">
    <source>
        <dbReference type="ARBA" id="ARBA00022490"/>
    </source>
</evidence>
<dbReference type="InterPro" id="IPR001878">
    <property type="entry name" value="Znf_CCHC"/>
</dbReference>
<dbReference type="InterPro" id="IPR054722">
    <property type="entry name" value="PolX-like_BBD"/>
</dbReference>
<feature type="domain" description="CCHC-type" evidence="34">
    <location>
        <begin position="283"/>
        <end position="299"/>
    </location>
</feature>
<keyword evidence="14" id="KW-0064">Aspartyl protease</keyword>
<dbReference type="SUPFAM" id="SSF56672">
    <property type="entry name" value="DNA/RNA polymerases"/>
    <property type="match status" value="1"/>
</dbReference>
<dbReference type="CDD" id="cd09272">
    <property type="entry name" value="RNase_HI_RT_Ty1"/>
    <property type="match status" value="1"/>
</dbReference>
<evidence type="ECO:0000256" key="32">
    <source>
        <dbReference type="PROSITE-ProRule" id="PRU00047"/>
    </source>
</evidence>
<comment type="function">
    <text evidence="2">The aspartyl protease (PR) mediates the proteolytic cleavages of the Gag and Gag-Pol polyproteins after assembly of the VLP.</text>
</comment>
<comment type="catalytic activity">
    <reaction evidence="31">
        <text>DNA(n) + a 2'-deoxyribonucleoside 5'-triphosphate = DNA(n+1) + diphosphate</text>
        <dbReference type="Rhea" id="RHEA:22508"/>
        <dbReference type="Rhea" id="RHEA-COMP:17339"/>
        <dbReference type="Rhea" id="RHEA-COMP:17340"/>
        <dbReference type="ChEBI" id="CHEBI:33019"/>
        <dbReference type="ChEBI" id="CHEBI:61560"/>
        <dbReference type="ChEBI" id="CHEBI:173112"/>
        <dbReference type="EC" id="2.7.7.7"/>
    </reaction>
</comment>
<dbReference type="GO" id="GO:0003964">
    <property type="term" value="F:RNA-directed DNA polymerase activity"/>
    <property type="evidence" value="ECO:0007669"/>
    <property type="project" value="UniProtKB-KW"/>
</dbReference>
<dbReference type="GO" id="GO:0005524">
    <property type="term" value="F:ATP binding"/>
    <property type="evidence" value="ECO:0007669"/>
    <property type="project" value="UniProtKB-KW"/>
</dbReference>
<dbReference type="PROSITE" id="PS50994">
    <property type="entry name" value="INTEGRASE"/>
    <property type="match status" value="1"/>
</dbReference>
<evidence type="ECO:0000256" key="7">
    <source>
        <dbReference type="ARBA" id="ARBA00022612"/>
    </source>
</evidence>
<evidence type="ECO:0000256" key="22">
    <source>
        <dbReference type="ARBA" id="ARBA00022932"/>
    </source>
</evidence>
<dbReference type="InterPro" id="IPR057670">
    <property type="entry name" value="SH3_retrovirus"/>
</dbReference>
<feature type="domain" description="Integrase catalytic" evidence="35">
    <location>
        <begin position="549"/>
        <end position="717"/>
    </location>
</feature>
<feature type="region of interest" description="Disordered" evidence="33">
    <location>
        <begin position="946"/>
        <end position="976"/>
    </location>
</feature>
<dbReference type="InterPro" id="IPR036397">
    <property type="entry name" value="RNaseH_sf"/>
</dbReference>
<evidence type="ECO:0000259" key="34">
    <source>
        <dbReference type="PROSITE" id="PS50158"/>
    </source>
</evidence>
<protein>
    <submittedName>
        <fullName evidence="36">Integrase core domain-containing protein</fullName>
    </submittedName>
</protein>
<dbReference type="InterPro" id="IPR039537">
    <property type="entry name" value="Retrotran_Ty1/copia-like"/>
</dbReference>